<dbReference type="PANTHER" id="PTHR31362">
    <property type="entry name" value="GLYCOSYLTRANSFERASE STELLO1-RELATED"/>
    <property type="match status" value="1"/>
</dbReference>
<dbReference type="EMBL" id="KB097700">
    <property type="protein sequence ID" value="ESN91402.1"/>
    <property type="molecule type" value="Genomic_DNA"/>
</dbReference>
<dbReference type="RefSeq" id="XP_009030259.1">
    <property type="nucleotide sequence ID" value="XM_009032011.1"/>
</dbReference>
<dbReference type="STRING" id="6412.T1EWS2"/>
<dbReference type="InterPro" id="IPR005049">
    <property type="entry name" value="STL-like"/>
</dbReference>
<dbReference type="EnsemblMetazoa" id="HelroT165432">
    <property type="protein sequence ID" value="HelroP165432"/>
    <property type="gene ID" value="HelroG165432"/>
</dbReference>
<dbReference type="Proteomes" id="UP000015101">
    <property type="component" value="Unassembled WGS sequence"/>
</dbReference>
<dbReference type="HOGENOM" id="CLU_434965_0_0_1"/>
<dbReference type="OrthoDB" id="408493at2759"/>
<evidence type="ECO:0000256" key="1">
    <source>
        <dbReference type="SAM" id="SignalP"/>
    </source>
</evidence>
<dbReference type="Pfam" id="PF03385">
    <property type="entry name" value="STELLO"/>
    <property type="match status" value="1"/>
</dbReference>
<gene>
    <name evidence="3" type="primary">20201022</name>
    <name evidence="2" type="ORF">HELRODRAFT_165432</name>
</gene>
<reference evidence="3" key="3">
    <citation type="submission" date="2015-06" db="UniProtKB">
        <authorList>
            <consortium name="EnsemblMetazoa"/>
        </authorList>
    </citation>
    <scope>IDENTIFICATION</scope>
</reference>
<evidence type="ECO:0000313" key="2">
    <source>
        <dbReference type="EMBL" id="ESN91402.1"/>
    </source>
</evidence>
<accession>T1EWS2</accession>
<feature type="chain" id="PRO_5010980090" evidence="1">
    <location>
        <begin position="21"/>
        <end position="629"/>
    </location>
</feature>
<dbReference type="KEGG" id="hro:HELRODRAFT_165432"/>
<evidence type="ECO:0000313" key="4">
    <source>
        <dbReference type="Proteomes" id="UP000015101"/>
    </source>
</evidence>
<proteinExistence type="predicted"/>
<reference evidence="4" key="1">
    <citation type="submission" date="2012-12" db="EMBL/GenBank/DDBJ databases">
        <authorList>
            <person name="Hellsten U."/>
            <person name="Grimwood J."/>
            <person name="Chapman J.A."/>
            <person name="Shapiro H."/>
            <person name="Aerts A."/>
            <person name="Otillar R.P."/>
            <person name="Terry A.Y."/>
            <person name="Boore J.L."/>
            <person name="Simakov O."/>
            <person name="Marletaz F."/>
            <person name="Cho S.-J."/>
            <person name="Edsinger-Gonzales E."/>
            <person name="Havlak P."/>
            <person name="Kuo D.-H."/>
            <person name="Larsson T."/>
            <person name="Lv J."/>
            <person name="Arendt D."/>
            <person name="Savage R."/>
            <person name="Osoegawa K."/>
            <person name="de Jong P."/>
            <person name="Lindberg D.R."/>
            <person name="Seaver E.C."/>
            <person name="Weisblat D.A."/>
            <person name="Putnam N.H."/>
            <person name="Grigoriev I.V."/>
            <person name="Rokhsar D.S."/>
        </authorList>
    </citation>
    <scope>NUCLEOTIDE SEQUENCE</scope>
</reference>
<keyword evidence="4" id="KW-1185">Reference proteome</keyword>
<protein>
    <submittedName>
        <fullName evidence="2 3">Uncharacterized protein</fullName>
    </submittedName>
</protein>
<keyword evidence="1" id="KW-0732">Signal</keyword>
<reference evidence="2 4" key="2">
    <citation type="journal article" date="2013" name="Nature">
        <title>Insights into bilaterian evolution from three spiralian genomes.</title>
        <authorList>
            <person name="Simakov O."/>
            <person name="Marletaz F."/>
            <person name="Cho S.J."/>
            <person name="Edsinger-Gonzales E."/>
            <person name="Havlak P."/>
            <person name="Hellsten U."/>
            <person name="Kuo D.H."/>
            <person name="Larsson T."/>
            <person name="Lv J."/>
            <person name="Arendt D."/>
            <person name="Savage R."/>
            <person name="Osoegawa K."/>
            <person name="de Jong P."/>
            <person name="Grimwood J."/>
            <person name="Chapman J.A."/>
            <person name="Shapiro H."/>
            <person name="Aerts A."/>
            <person name="Otillar R.P."/>
            <person name="Terry A.Y."/>
            <person name="Boore J.L."/>
            <person name="Grigoriev I.V."/>
            <person name="Lindberg D.R."/>
            <person name="Seaver E.C."/>
            <person name="Weisblat D.A."/>
            <person name="Putnam N.H."/>
            <person name="Rokhsar D.S."/>
        </authorList>
    </citation>
    <scope>NUCLEOTIDE SEQUENCE</scope>
</reference>
<organism evidence="3 4">
    <name type="scientific">Helobdella robusta</name>
    <name type="common">Californian leech</name>
    <dbReference type="NCBI Taxonomy" id="6412"/>
    <lineage>
        <taxon>Eukaryota</taxon>
        <taxon>Metazoa</taxon>
        <taxon>Spiralia</taxon>
        <taxon>Lophotrochozoa</taxon>
        <taxon>Annelida</taxon>
        <taxon>Clitellata</taxon>
        <taxon>Hirudinea</taxon>
        <taxon>Rhynchobdellida</taxon>
        <taxon>Glossiphoniidae</taxon>
        <taxon>Helobdella</taxon>
    </lineage>
</organism>
<dbReference type="PANTHER" id="PTHR31362:SF0">
    <property type="entry name" value="EXOSTOSIN DOMAIN-CONTAINING PROTEIN-RELATED"/>
    <property type="match status" value="1"/>
</dbReference>
<name>T1EWS2_HELRO</name>
<evidence type="ECO:0000313" key="3">
    <source>
        <dbReference type="EnsemblMetazoa" id="HelroP165432"/>
    </source>
</evidence>
<dbReference type="EMBL" id="AMQM01002053">
    <property type="status" value="NOT_ANNOTATED_CDS"/>
    <property type="molecule type" value="Genomic_DNA"/>
</dbReference>
<dbReference type="CTD" id="20201022"/>
<dbReference type="eggNOG" id="ENOG502QTAG">
    <property type="taxonomic scope" value="Eukaryota"/>
</dbReference>
<feature type="signal peptide" evidence="1">
    <location>
        <begin position="1"/>
        <end position="20"/>
    </location>
</feature>
<dbReference type="GeneID" id="20201022"/>
<dbReference type="AlphaFoldDB" id="T1EWS2"/>
<sequence length="629" mass="73288">MCKIFKFFYILLVASVRVQDMEIYEKRYGHEQNGAEYIYESDDDNVPSQRLTLFSQLHPYRLVVKTDNIIFNPYAHFGQSSTWPRGYPLDKIGQPVPRNYISCPTDPPAIVQSLVNGDPDMDAIYRLTRKYSDIRIDIKFDKLSPLYIHPVGTFSPFNSQNTLFHRRAFWGLVFPISVTDRATDIYRSYWTQRLMWLIGQRIAFGPATFYQKRSGHNLLNDFDQEKQLYKYMGEFMGTLQYWKCSSNVFKECILQATRILVDGKYWSEDDYTLIKAWISDLIQLDPTLVNHPIVPTSNGCIANKSFSLIFHPNEQNTSLPHHPLNSIPPLATNEQAILEQLSHWCNYTISSSWNLINKSGKKLSDIILAVSIYENLNERLPVYESYFKLFFEKIIYCTTLHPSEQFVNKWKLTLIFFKKDDLSALSCLTAISLLNINIRGIFHLGDSMWLNVNQKLLTRNFDSVWLPENVSFGSKSSPTCSMNSFKCTKINPDLFKKLSSSKLYVDDLSFKTSSTFSKIMTSLKSLSNRFAVETELYVPTNFPVYFPKKSFEFLYVLKSITSEEMWTSVNQLAATFFDIHINTTELMKKRRSKSDDDFDYLPYLNIFNESKIHYLCNMFTSKISYFKLL</sequence>
<dbReference type="InParanoid" id="T1EWS2"/>
<dbReference type="OMA" id="CIANKSF"/>